<dbReference type="EMBL" id="CP045119">
    <property type="protein sequence ID" value="QIN81580.1"/>
    <property type="molecule type" value="Genomic_DNA"/>
</dbReference>
<reference evidence="2 3" key="1">
    <citation type="submission" date="2019-10" db="EMBL/GenBank/DDBJ databases">
        <title>Rubrobacter sp nov SCSIO 52090 isolated from a deep-sea sediment in the South China Sea.</title>
        <authorList>
            <person name="Chen R.W."/>
        </authorList>
    </citation>
    <scope>NUCLEOTIDE SEQUENCE [LARGE SCALE GENOMIC DNA]</scope>
    <source>
        <strain evidence="2 3">SCSIO 52909</strain>
    </source>
</reference>
<dbReference type="AlphaFoldDB" id="A0A6G8Q550"/>
<gene>
    <name evidence="2" type="ORF">GBA63_02260</name>
</gene>
<evidence type="ECO:0000259" key="1">
    <source>
        <dbReference type="Pfam" id="PF03235"/>
    </source>
</evidence>
<accession>A0A6G8Q550</accession>
<sequence>MAYESIKIREVVDRAVNHTWSIPEFQRGFVWKSTQVRDLAESLWLDYPIGSLLVWNSQQEVEARAGQDAQSPALWVVDGQQRATALSILFGRKPYWWDSASEWEKTLTKYDLRFDIDAKEPPYFRVANAAIRRAKGDRYIPLRNLLVLDTQKEKDQQKLQALAKEIKHQGLCDGMDAMEVFTRIDRIRKIRDKEVVTISVDHELEDVVEIFSRLNSRGTRVTEADIYLGVVAARTPGWVRGTFLPYRDSLADAGFDLSPNLLFRSLTGVGAKKVKFKEIPNAFWDQSNIHPYWGRTKQAWNELILQFRKFGVLSNTPMPTQAALVTMIALLDKFPGKSFEPALYWFLQASRWGRYSGSGATALEEDLRDVQEADSLHAAAQRLLNRLPHERPLEAEDFLRDYGDWRFGRFLLYLLVYRNEAQDWDQAGHRIGFEGLEVLADFRPQWHHVFPRKFLEGKAAGEKIDALANIAVIGPSINIRISAKDPMDYIERYGIAKEKLVQQFIDPSISGTHAAAYEAWLKERADKLAQAGNAFLSELKES</sequence>
<dbReference type="KEGG" id="rub:GBA63_02260"/>
<proteinExistence type="predicted"/>
<feature type="domain" description="GmrSD restriction endonucleases N-terminal" evidence="1">
    <location>
        <begin position="17"/>
        <end position="227"/>
    </location>
</feature>
<dbReference type="PANTHER" id="PTHR37292:SF2">
    <property type="entry name" value="DUF262 DOMAIN-CONTAINING PROTEIN"/>
    <property type="match status" value="1"/>
</dbReference>
<dbReference type="InterPro" id="IPR004919">
    <property type="entry name" value="GmrSD_N"/>
</dbReference>
<dbReference type="Proteomes" id="UP000501452">
    <property type="component" value="Chromosome"/>
</dbReference>
<organism evidence="2 3">
    <name type="scientific">Rubrobacter tropicus</name>
    <dbReference type="NCBI Taxonomy" id="2653851"/>
    <lineage>
        <taxon>Bacteria</taxon>
        <taxon>Bacillati</taxon>
        <taxon>Actinomycetota</taxon>
        <taxon>Rubrobacteria</taxon>
        <taxon>Rubrobacterales</taxon>
        <taxon>Rubrobacteraceae</taxon>
        <taxon>Rubrobacter</taxon>
    </lineage>
</organism>
<dbReference type="PANTHER" id="PTHR37292">
    <property type="entry name" value="VNG6097C"/>
    <property type="match status" value="1"/>
</dbReference>
<evidence type="ECO:0000313" key="3">
    <source>
        <dbReference type="Proteomes" id="UP000501452"/>
    </source>
</evidence>
<dbReference type="RefSeq" id="WP_166173095.1">
    <property type="nucleotide sequence ID" value="NZ_CP045119.1"/>
</dbReference>
<evidence type="ECO:0000313" key="2">
    <source>
        <dbReference type="EMBL" id="QIN81580.1"/>
    </source>
</evidence>
<protein>
    <submittedName>
        <fullName evidence="2">DUF262 domain-containing protein</fullName>
    </submittedName>
</protein>
<keyword evidence="3" id="KW-1185">Reference proteome</keyword>
<name>A0A6G8Q550_9ACTN</name>
<dbReference type="Pfam" id="PF03235">
    <property type="entry name" value="GmrSD_N"/>
    <property type="match status" value="1"/>
</dbReference>